<dbReference type="RefSeq" id="WP_224315839.1">
    <property type="nucleotide sequence ID" value="NZ_JAIRBM010000027.1"/>
</dbReference>
<name>A0ABS7VVD5_9HYPH</name>
<feature type="domain" description="DUF2293" evidence="1">
    <location>
        <begin position="36"/>
        <end position="113"/>
    </location>
</feature>
<reference evidence="2 3" key="1">
    <citation type="submission" date="2021-09" db="EMBL/GenBank/DDBJ databases">
        <title>The complete genome sequence of a new microorganism.</title>
        <authorList>
            <person name="Zi Z."/>
        </authorList>
    </citation>
    <scope>NUCLEOTIDE SEQUENCE [LARGE SCALE GENOMIC DNA]</scope>
    <source>
        <strain evidence="2 3">WGZ8</strain>
    </source>
</reference>
<dbReference type="Pfam" id="PF10056">
    <property type="entry name" value="DUF2293"/>
    <property type="match status" value="1"/>
</dbReference>
<protein>
    <submittedName>
        <fullName evidence="2">DUF2293 domain-containing protein</fullName>
    </submittedName>
</protein>
<keyword evidence="3" id="KW-1185">Reference proteome</keyword>
<proteinExistence type="predicted"/>
<dbReference type="InterPro" id="IPR018744">
    <property type="entry name" value="DUF2293"/>
</dbReference>
<dbReference type="EMBL" id="JAIRBM010000027">
    <property type="protein sequence ID" value="MBZ6079090.1"/>
    <property type="molecule type" value="Genomic_DNA"/>
</dbReference>
<organism evidence="2 3">
    <name type="scientific">Microvirga puerhi</name>
    <dbReference type="NCBI Taxonomy" id="2876078"/>
    <lineage>
        <taxon>Bacteria</taxon>
        <taxon>Pseudomonadati</taxon>
        <taxon>Pseudomonadota</taxon>
        <taxon>Alphaproteobacteria</taxon>
        <taxon>Hyphomicrobiales</taxon>
        <taxon>Methylobacteriaceae</taxon>
        <taxon>Microvirga</taxon>
    </lineage>
</organism>
<evidence type="ECO:0000313" key="2">
    <source>
        <dbReference type="EMBL" id="MBZ6079090.1"/>
    </source>
</evidence>
<accession>A0ABS7VVD5</accession>
<sequence length="170" mass="20216">MDHEDNHTKRRKKYIVDDGVTEEMLDKFAEQLRIYLRAMYPGCPSNARRKIVRRARDRSHFGRLSEKASFLTTNFARHARTDYERLMRLHSLTREEARIVVSNEVMDIVDKWRKGAPVDHPGLEEIRGRFRNKRKIRQFDQNLIAEENTALAEWMRCWLNGNAATEPDIF</sequence>
<evidence type="ECO:0000313" key="3">
    <source>
        <dbReference type="Proteomes" id="UP000704176"/>
    </source>
</evidence>
<gene>
    <name evidence="2" type="ORF">K9B37_22810</name>
</gene>
<dbReference type="Proteomes" id="UP000704176">
    <property type="component" value="Unassembled WGS sequence"/>
</dbReference>
<comment type="caution">
    <text evidence="2">The sequence shown here is derived from an EMBL/GenBank/DDBJ whole genome shotgun (WGS) entry which is preliminary data.</text>
</comment>
<evidence type="ECO:0000259" key="1">
    <source>
        <dbReference type="Pfam" id="PF10056"/>
    </source>
</evidence>